<dbReference type="AlphaFoldDB" id="A0A6A6UKW8"/>
<evidence type="ECO:0000313" key="3">
    <source>
        <dbReference type="Proteomes" id="UP000799302"/>
    </source>
</evidence>
<reference evidence="2" key="1">
    <citation type="journal article" date="2020" name="Stud. Mycol.">
        <title>101 Dothideomycetes genomes: a test case for predicting lifestyles and emergence of pathogens.</title>
        <authorList>
            <person name="Haridas S."/>
            <person name="Albert R."/>
            <person name="Binder M."/>
            <person name="Bloem J."/>
            <person name="Labutti K."/>
            <person name="Salamov A."/>
            <person name="Andreopoulos B."/>
            <person name="Baker S."/>
            <person name="Barry K."/>
            <person name="Bills G."/>
            <person name="Bluhm B."/>
            <person name="Cannon C."/>
            <person name="Castanera R."/>
            <person name="Culley D."/>
            <person name="Daum C."/>
            <person name="Ezra D."/>
            <person name="Gonzalez J."/>
            <person name="Henrissat B."/>
            <person name="Kuo A."/>
            <person name="Liang C."/>
            <person name="Lipzen A."/>
            <person name="Lutzoni F."/>
            <person name="Magnuson J."/>
            <person name="Mondo S."/>
            <person name="Nolan M."/>
            <person name="Ohm R."/>
            <person name="Pangilinan J."/>
            <person name="Park H.-J."/>
            <person name="Ramirez L."/>
            <person name="Alfaro M."/>
            <person name="Sun H."/>
            <person name="Tritt A."/>
            <person name="Yoshinaga Y."/>
            <person name="Zwiers L.-H."/>
            <person name="Turgeon B."/>
            <person name="Goodwin S."/>
            <person name="Spatafora J."/>
            <person name="Crous P."/>
            <person name="Grigoriev I."/>
        </authorList>
    </citation>
    <scope>NUCLEOTIDE SEQUENCE</scope>
    <source>
        <strain evidence="2">CBS 115976</strain>
    </source>
</reference>
<evidence type="ECO:0000313" key="2">
    <source>
        <dbReference type="EMBL" id="KAF2672336.1"/>
    </source>
</evidence>
<dbReference type="EMBL" id="MU004232">
    <property type="protein sequence ID" value="KAF2672336.1"/>
    <property type="molecule type" value="Genomic_DNA"/>
</dbReference>
<name>A0A6A6UKW8_9PEZI</name>
<proteinExistence type="predicted"/>
<keyword evidence="3" id="KW-1185">Reference proteome</keyword>
<feature type="compositionally biased region" description="Basic residues" evidence="1">
    <location>
        <begin position="215"/>
        <end position="233"/>
    </location>
</feature>
<organism evidence="2 3">
    <name type="scientific">Microthyrium microscopicum</name>
    <dbReference type="NCBI Taxonomy" id="703497"/>
    <lineage>
        <taxon>Eukaryota</taxon>
        <taxon>Fungi</taxon>
        <taxon>Dikarya</taxon>
        <taxon>Ascomycota</taxon>
        <taxon>Pezizomycotina</taxon>
        <taxon>Dothideomycetes</taxon>
        <taxon>Dothideomycetes incertae sedis</taxon>
        <taxon>Microthyriales</taxon>
        <taxon>Microthyriaceae</taxon>
        <taxon>Microthyrium</taxon>
    </lineage>
</organism>
<dbReference type="InterPro" id="IPR018555">
    <property type="entry name" value="C630.06c-like"/>
</dbReference>
<accession>A0A6A6UKW8</accession>
<feature type="compositionally biased region" description="Basic and acidic residues" evidence="1">
    <location>
        <begin position="197"/>
        <end position="214"/>
    </location>
</feature>
<dbReference type="Pfam" id="PF09428">
    <property type="entry name" value="DUF2011"/>
    <property type="match status" value="1"/>
</dbReference>
<evidence type="ECO:0000256" key="1">
    <source>
        <dbReference type="SAM" id="MobiDB-lite"/>
    </source>
</evidence>
<dbReference type="OrthoDB" id="5425061at2759"/>
<feature type="region of interest" description="Disordered" evidence="1">
    <location>
        <begin position="197"/>
        <end position="257"/>
    </location>
</feature>
<protein>
    <submittedName>
        <fullName evidence="2">Uncharacterized protein</fullName>
    </submittedName>
</protein>
<dbReference type="Proteomes" id="UP000799302">
    <property type="component" value="Unassembled WGS sequence"/>
</dbReference>
<gene>
    <name evidence="2" type="ORF">BT63DRAFT_193865</name>
</gene>
<sequence length="257" mass="28829">MANIDEQIVSRTALFGSSPREGSISLSDAQETLRQALDVEFEVKATTDTELMPGNGFENEISDDAEIEFRLFAHGPSKIAKIRISSPDDDDKPPGFVIPDRPHDYYFQDELSEGQKAQLSAITLTGDQVKCLSQTTWTGCAHPWRVMKITLNGSRQGQQLLDHSAVSPSFDATQKKARPNKKVRIARRKALVVKQEMAEKKKLQENDKEAALREKKIRRNREKKLKRKAKDKAKKLADVPDVPEVPEDSRSASSDDT</sequence>